<dbReference type="GO" id="GO:0030246">
    <property type="term" value="F:carbohydrate binding"/>
    <property type="evidence" value="ECO:0007669"/>
    <property type="project" value="InterPro"/>
</dbReference>
<evidence type="ECO:0000259" key="4">
    <source>
        <dbReference type="Pfam" id="PF09458"/>
    </source>
</evidence>
<evidence type="ECO:0000313" key="6">
    <source>
        <dbReference type="Proteomes" id="UP000689195"/>
    </source>
</evidence>
<dbReference type="Pfam" id="PF09458">
    <property type="entry name" value="H_lectin"/>
    <property type="match status" value="1"/>
</dbReference>
<feature type="coiled-coil region" evidence="1">
    <location>
        <begin position="455"/>
        <end position="482"/>
    </location>
</feature>
<dbReference type="OrthoDB" id="306126at2759"/>
<dbReference type="AlphaFoldDB" id="A0A8S1U0L9"/>
<evidence type="ECO:0000256" key="3">
    <source>
        <dbReference type="SAM" id="SignalP"/>
    </source>
</evidence>
<sequence length="833" mass="97199">MKLIILILIFTSVMGAIFEQGYVSSSTIPAHKIYRQDIKFNNNFTEIPKIVLSVIGYHSNYNTLDFFSRVTDITNEGFQLQVISDCEINEIRFNYLATEHKDVQTVCNNIEVQKDQIDIKFIAAFEEQPQVAAFLTGIHRKNQDDIILEIKSIDKHQVQLTTQSKAESSIGLCLLIGPQDVFNRKELPIMQISQGLPNTCFYGITSLSGITDKGVQLSLNQQYVENSYEIGLTLIEINPKHISKQEEVNDNNTLSFDDLVDKFSPVQQQINTDIFETGTKTKINSIQITQEELDSESQINSISFIYPEQQDHQLYIEDEEQNLQSNQEDVEQIMTISESWLQHDLSVVDQSINQSQESLDSNQAQINEGQQFLTNLIKPQDYNTNSIEYEDYQSLNRQPENIVIVDSTQQIVDENDNKIENNQDFEFDNSNQMDSSIKYDIENEIENQIEEQIDSSQQQTVVEDLQEQIVEMQKEMQNLQQNSESNLSSEFDPFKIIEQQQFIVEQQKQLVEQQKQIILQYQRLFEEQIKQLSDKQPNSQINVQQVDQELKGDTELQENTNEVTKQDSLENTAIQKEHLQKKLETDQEQQNYEDSQTEEKLQQNTQDQKYVLQDIPNLSLEYKNDLEKDLESFDRLKQKKDQIEEQQATKILKEITKDLQFDDKLEDTINQFEDGLNEVLQIKQRNVIESNLNNEITNITSNKRVEFSNVLNKISNQNLQDVSNQVENISLEEISEAIFPQEYEMEQAYIDWSMNQGFIKNRNDQTINQELVQQTIMQNQQSQEELQKQIEEFLELDNNDSHFSDPLFDDFHSFFSVNQQVKNNLRKRKVLNV</sequence>
<feature type="chain" id="PRO_5035776635" description="H-type lectin domain-containing protein" evidence="3">
    <location>
        <begin position="16"/>
        <end position="833"/>
    </location>
</feature>
<accession>A0A8S1U0L9</accession>
<evidence type="ECO:0000313" key="5">
    <source>
        <dbReference type="EMBL" id="CAD8157483.1"/>
    </source>
</evidence>
<dbReference type="EMBL" id="CAJJDO010000030">
    <property type="protein sequence ID" value="CAD8157483.1"/>
    <property type="molecule type" value="Genomic_DNA"/>
</dbReference>
<protein>
    <recommendedName>
        <fullName evidence="4">H-type lectin domain-containing protein</fullName>
    </recommendedName>
</protein>
<dbReference type="Proteomes" id="UP000689195">
    <property type="component" value="Unassembled WGS sequence"/>
</dbReference>
<name>A0A8S1U0L9_9CILI</name>
<feature type="coiled-coil region" evidence="1">
    <location>
        <begin position="772"/>
        <end position="799"/>
    </location>
</feature>
<gene>
    <name evidence="5" type="ORF">PPENT_87.1.T0300183</name>
</gene>
<dbReference type="InterPro" id="IPR019019">
    <property type="entry name" value="H-type_lectin_domain"/>
</dbReference>
<organism evidence="5 6">
    <name type="scientific">Paramecium pentaurelia</name>
    <dbReference type="NCBI Taxonomy" id="43138"/>
    <lineage>
        <taxon>Eukaryota</taxon>
        <taxon>Sar</taxon>
        <taxon>Alveolata</taxon>
        <taxon>Ciliophora</taxon>
        <taxon>Intramacronucleata</taxon>
        <taxon>Oligohymenophorea</taxon>
        <taxon>Peniculida</taxon>
        <taxon>Parameciidae</taxon>
        <taxon>Paramecium</taxon>
    </lineage>
</organism>
<keyword evidence="6" id="KW-1185">Reference proteome</keyword>
<comment type="caution">
    <text evidence="5">The sequence shown here is derived from an EMBL/GenBank/DDBJ whole genome shotgun (WGS) entry which is preliminary data.</text>
</comment>
<feature type="region of interest" description="Disordered" evidence="2">
    <location>
        <begin position="583"/>
        <end position="605"/>
    </location>
</feature>
<reference evidence="5" key="1">
    <citation type="submission" date="2021-01" db="EMBL/GenBank/DDBJ databases">
        <authorList>
            <consortium name="Genoscope - CEA"/>
            <person name="William W."/>
        </authorList>
    </citation>
    <scope>NUCLEOTIDE SEQUENCE</scope>
</reference>
<evidence type="ECO:0000256" key="1">
    <source>
        <dbReference type="SAM" id="Coils"/>
    </source>
</evidence>
<feature type="domain" description="H-type lectin" evidence="4">
    <location>
        <begin position="36"/>
        <end position="98"/>
    </location>
</feature>
<evidence type="ECO:0000256" key="2">
    <source>
        <dbReference type="SAM" id="MobiDB-lite"/>
    </source>
</evidence>
<feature type="signal peptide" evidence="3">
    <location>
        <begin position="1"/>
        <end position="15"/>
    </location>
</feature>
<keyword evidence="1" id="KW-0175">Coiled coil</keyword>
<proteinExistence type="predicted"/>
<dbReference type="GO" id="GO:0007155">
    <property type="term" value="P:cell adhesion"/>
    <property type="evidence" value="ECO:0007669"/>
    <property type="project" value="InterPro"/>
</dbReference>
<keyword evidence="3" id="KW-0732">Signal</keyword>